<organism evidence="2 3">
    <name type="scientific">Cladophialophora chaetospira</name>
    <dbReference type="NCBI Taxonomy" id="386627"/>
    <lineage>
        <taxon>Eukaryota</taxon>
        <taxon>Fungi</taxon>
        <taxon>Dikarya</taxon>
        <taxon>Ascomycota</taxon>
        <taxon>Pezizomycotina</taxon>
        <taxon>Eurotiomycetes</taxon>
        <taxon>Chaetothyriomycetidae</taxon>
        <taxon>Chaetothyriales</taxon>
        <taxon>Herpotrichiellaceae</taxon>
        <taxon>Cladophialophora</taxon>
    </lineage>
</organism>
<dbReference type="Gene3D" id="3.80.10.10">
    <property type="entry name" value="Ribonuclease Inhibitor"/>
    <property type="match status" value="1"/>
</dbReference>
<accession>A0AA39CDQ4</accession>
<feature type="compositionally biased region" description="Acidic residues" evidence="1">
    <location>
        <begin position="53"/>
        <end position="67"/>
    </location>
</feature>
<feature type="region of interest" description="Disordered" evidence="1">
    <location>
        <begin position="563"/>
        <end position="582"/>
    </location>
</feature>
<protein>
    <submittedName>
        <fullName evidence="2">Uncharacterized protein</fullName>
    </submittedName>
</protein>
<evidence type="ECO:0000313" key="3">
    <source>
        <dbReference type="Proteomes" id="UP001172673"/>
    </source>
</evidence>
<dbReference type="SUPFAM" id="SSF52047">
    <property type="entry name" value="RNI-like"/>
    <property type="match status" value="1"/>
</dbReference>
<feature type="region of interest" description="Disordered" evidence="1">
    <location>
        <begin position="1"/>
        <end position="105"/>
    </location>
</feature>
<keyword evidence="3" id="KW-1185">Reference proteome</keyword>
<feature type="region of interest" description="Disordered" evidence="1">
    <location>
        <begin position="624"/>
        <end position="649"/>
    </location>
</feature>
<dbReference type="Proteomes" id="UP001172673">
    <property type="component" value="Unassembled WGS sequence"/>
</dbReference>
<sequence>MAEVPIRSRPRRAPRVRYPNDDSDSDEPSEPSNPNPRPSRTARRVQTYRESSDNETSDTSTEEADSEQESRPSDSQSQIIQRTSRVTRQSVAPPRKRKVAHTTSARVATVFRANKRQKIQPGKSTIKAARQVTLPVGAGSTSSTTAFIPPWKTLPYQVLVSIMQYAAYPLYGPQSDAQPSISWLCATGSLCRSFHDACLSALLHRPPLYPLHRARGLMRILKRERDRPGTLFTTYGPKIRYLDIEVKQLLKKNAFKLEDLISFTPQLQGLRLYSNYDDMTTVVWAQPSAKKIRWEYPLNLIKRLEHDNIILKSFEWNGRFPNVVNVLKEAMAAHSRPSFNLLQDVTFLNLSFPEKTDEVDLVSAGRSLGTALKVLSQLRSLAFRNCAMIDGATMPLLPRGLTRLEITNCLHLTSTILERYLSTAGTSLRSMKLNNNQSMDLGFMAKLQTLCPQLQSLEIDMVYIDPSSWQDRDPLFDELLPKGPPTWPSQLINISMENLRQLTEADAEKFLTSIVDAADDLPYLRKLNLKLILKEASWRDRAKLRQKWMPALESVFLNKDKPSTTFVTSPGPKTSRSALHRQSTRIAEGRFKEVSSSETSDESDGSAKGVRASCDVVELVISDQRPAETQYHEKDFLDTEPSDDDEYMD</sequence>
<gene>
    <name evidence="2" type="ORF">H2200_010634</name>
</gene>
<name>A0AA39CDQ4_9EURO</name>
<dbReference type="AlphaFoldDB" id="A0AA39CDQ4"/>
<evidence type="ECO:0000256" key="1">
    <source>
        <dbReference type="SAM" id="MobiDB-lite"/>
    </source>
</evidence>
<reference evidence="2" key="1">
    <citation type="submission" date="2022-10" db="EMBL/GenBank/DDBJ databases">
        <title>Culturing micro-colonial fungi from biological soil crusts in the Mojave desert and describing Neophaeococcomyces mojavensis, and introducing the new genera and species Taxawa tesnikishii.</title>
        <authorList>
            <person name="Kurbessoian T."/>
            <person name="Stajich J.E."/>
        </authorList>
    </citation>
    <scope>NUCLEOTIDE SEQUENCE</scope>
    <source>
        <strain evidence="2">TK_41</strain>
    </source>
</reference>
<feature type="compositionally biased region" description="Polar residues" evidence="1">
    <location>
        <begin position="563"/>
        <end position="577"/>
    </location>
</feature>
<feature type="compositionally biased region" description="Acidic residues" evidence="1">
    <location>
        <begin position="638"/>
        <end position="649"/>
    </location>
</feature>
<evidence type="ECO:0000313" key="2">
    <source>
        <dbReference type="EMBL" id="KAJ9604521.1"/>
    </source>
</evidence>
<proteinExistence type="predicted"/>
<dbReference type="EMBL" id="JAPDRK010000018">
    <property type="protein sequence ID" value="KAJ9604521.1"/>
    <property type="molecule type" value="Genomic_DNA"/>
</dbReference>
<dbReference type="InterPro" id="IPR032675">
    <property type="entry name" value="LRR_dom_sf"/>
</dbReference>
<feature type="compositionally biased region" description="Polar residues" evidence="1">
    <location>
        <begin position="73"/>
        <end position="90"/>
    </location>
</feature>
<comment type="caution">
    <text evidence="2">The sequence shown here is derived from an EMBL/GenBank/DDBJ whole genome shotgun (WGS) entry which is preliminary data.</text>
</comment>
<feature type="region of interest" description="Disordered" evidence="1">
    <location>
        <begin position="587"/>
        <end position="610"/>
    </location>
</feature>